<name>A0A0Q3PPE5_AMAAE</name>
<protein>
    <submittedName>
        <fullName evidence="1">Uncharacterized protein</fullName>
    </submittedName>
</protein>
<reference evidence="1 2" key="1">
    <citation type="submission" date="2015-10" db="EMBL/GenBank/DDBJ databases">
        <authorList>
            <person name="Gilbert D.G."/>
        </authorList>
    </citation>
    <scope>NUCLEOTIDE SEQUENCE [LARGE SCALE GENOMIC DNA]</scope>
    <source>
        <strain evidence="1">FVVF132</strain>
    </source>
</reference>
<gene>
    <name evidence="1" type="ORF">AAES_121169</name>
</gene>
<evidence type="ECO:0000313" key="1">
    <source>
        <dbReference type="EMBL" id="KQK77852.1"/>
    </source>
</evidence>
<proteinExistence type="predicted"/>
<sequence length="110" mass="12571">MLCNEASPPELLTLAKEEYAFCVETSDFSYFLLGLLFMPQILEEELQRCPSGVLDHHNRPSHMEMRCWDLSYDKIQTSIETQELKIGSSSLPGDGSSNDKCIWVIWDHSS</sequence>
<dbReference type="Proteomes" id="UP000051836">
    <property type="component" value="Unassembled WGS sequence"/>
</dbReference>
<accession>A0A0Q3PPE5</accession>
<evidence type="ECO:0000313" key="2">
    <source>
        <dbReference type="Proteomes" id="UP000051836"/>
    </source>
</evidence>
<keyword evidence="2" id="KW-1185">Reference proteome</keyword>
<comment type="caution">
    <text evidence="1">The sequence shown here is derived from an EMBL/GenBank/DDBJ whole genome shotgun (WGS) entry which is preliminary data.</text>
</comment>
<organism evidence="1 2">
    <name type="scientific">Amazona aestiva</name>
    <name type="common">Blue-fronted Amazon parrot</name>
    <dbReference type="NCBI Taxonomy" id="12930"/>
    <lineage>
        <taxon>Eukaryota</taxon>
        <taxon>Metazoa</taxon>
        <taxon>Chordata</taxon>
        <taxon>Craniata</taxon>
        <taxon>Vertebrata</taxon>
        <taxon>Euteleostomi</taxon>
        <taxon>Archelosauria</taxon>
        <taxon>Archosauria</taxon>
        <taxon>Dinosauria</taxon>
        <taxon>Saurischia</taxon>
        <taxon>Theropoda</taxon>
        <taxon>Coelurosauria</taxon>
        <taxon>Aves</taxon>
        <taxon>Neognathae</taxon>
        <taxon>Neoaves</taxon>
        <taxon>Telluraves</taxon>
        <taxon>Australaves</taxon>
        <taxon>Psittaciformes</taxon>
        <taxon>Psittacidae</taxon>
        <taxon>Amazona</taxon>
    </lineage>
</organism>
<dbReference type="EMBL" id="LMAW01002709">
    <property type="protein sequence ID" value="KQK77852.1"/>
    <property type="molecule type" value="Genomic_DNA"/>
</dbReference>
<dbReference type="AlphaFoldDB" id="A0A0Q3PPE5"/>